<sequence length="632" mass="67821">MTTSTHPPTQAPADTPGTAASTQDTRPPARWTSWPAVVGAAAVGILVVGLSYRLAAEGGNPNIRYGVFWLGMLLAAVPVTARIATGDRVAAGWGVALLGVLTYVPKFLRNPGAPAYHDEYAHWREAVDVLSTGTLFQPNSIIPIVQYYPGTSGLTAAVQRLTGLSVWSSGQLVLFTAHMLVLFAVVVLARVHLRSAAAGALAAVVYALNPSEMYFDTQYAYEGIAVAFFMWILALGSIAARSSGRRRTAALALALLCVGGCVATHHLTTLFLVLLLGGVAAIVAFRRWRSKTAEGTGVWLVLFGGTVLVAVAWVLFVATPTLTYLSPYFGGSVEQLSGMASQEDTGRVVLAPSPQPLWERGLTALSPVIVGLVCLAALLALRKVLKDWRADTLALMAFGLVYFPSVLFLLAPSGAEGARRSWAFSYLGIALIAAFMVLRWRERRPVRWWGRGWVLMALFVVVLVGNVGAGLNDPYRFPGPFRWGTDTNSASAEARTVGEELSARAGRVRVITDRYTALQLVAYGGLDVAAPSVGFPAWQLTQTPDGPTTQLAAEMRAAGYDYLVVDTRMAEEPSFIGDNYGPTDPLIGQATPKENLARLDRVPWATRVITTEHLRVYHLDFFLMNAPMGGGS</sequence>
<feature type="transmembrane region" description="Helical" evidence="2">
    <location>
        <begin position="297"/>
        <end position="318"/>
    </location>
</feature>
<keyword evidence="4" id="KW-1185">Reference proteome</keyword>
<evidence type="ECO:0008006" key="5">
    <source>
        <dbReference type="Google" id="ProtNLM"/>
    </source>
</evidence>
<evidence type="ECO:0000313" key="4">
    <source>
        <dbReference type="Proteomes" id="UP000019277"/>
    </source>
</evidence>
<organism evidence="3 4">
    <name type="scientific">Actinokineospora spheciospongiae</name>
    <dbReference type="NCBI Taxonomy" id="909613"/>
    <lineage>
        <taxon>Bacteria</taxon>
        <taxon>Bacillati</taxon>
        <taxon>Actinomycetota</taxon>
        <taxon>Actinomycetes</taxon>
        <taxon>Pseudonocardiales</taxon>
        <taxon>Pseudonocardiaceae</taxon>
        <taxon>Actinokineospora</taxon>
    </lineage>
</organism>
<feature type="transmembrane region" description="Helical" evidence="2">
    <location>
        <begin position="362"/>
        <end position="381"/>
    </location>
</feature>
<proteinExistence type="predicted"/>
<keyword evidence="2" id="KW-0812">Transmembrane</keyword>
<dbReference type="STRING" id="909613.UO65_4278"/>
<evidence type="ECO:0000256" key="2">
    <source>
        <dbReference type="SAM" id="Phobius"/>
    </source>
</evidence>
<dbReference type="RefSeq" id="WP_152552192.1">
    <property type="nucleotide sequence ID" value="NZ_AYXG01000161.1"/>
</dbReference>
<dbReference type="OrthoDB" id="3276930at2"/>
<reference evidence="3 4" key="1">
    <citation type="journal article" date="2014" name="Genome Announc.">
        <title>Draft Genome Sequence of the Antitrypanosomally Active Sponge-Associated Bacterium Actinokineospora sp. Strain EG49.</title>
        <authorList>
            <person name="Harjes J."/>
            <person name="Ryu T."/>
            <person name="Abdelmohsen U.R."/>
            <person name="Moitinho-Silva L."/>
            <person name="Horn H."/>
            <person name="Ravasi T."/>
            <person name="Hentschel U."/>
        </authorList>
    </citation>
    <scope>NUCLEOTIDE SEQUENCE [LARGE SCALE GENOMIC DNA]</scope>
    <source>
        <strain evidence="3 4">EG49</strain>
    </source>
</reference>
<feature type="region of interest" description="Disordered" evidence="1">
    <location>
        <begin position="1"/>
        <end position="28"/>
    </location>
</feature>
<protein>
    <recommendedName>
        <fullName evidence="5">Glycosyltransferase RgtA/B/C/D-like domain-containing protein</fullName>
    </recommendedName>
</protein>
<feature type="transmembrane region" description="Helical" evidence="2">
    <location>
        <begin position="252"/>
        <end position="285"/>
    </location>
</feature>
<keyword evidence="2" id="KW-1133">Transmembrane helix</keyword>
<dbReference type="EMBL" id="AYXG01000161">
    <property type="protein sequence ID" value="EWC60390.1"/>
    <property type="molecule type" value="Genomic_DNA"/>
</dbReference>
<keyword evidence="2" id="KW-0472">Membrane</keyword>
<dbReference type="eggNOG" id="COG1807">
    <property type="taxonomic scope" value="Bacteria"/>
</dbReference>
<feature type="transmembrane region" description="Helical" evidence="2">
    <location>
        <begin position="393"/>
        <end position="411"/>
    </location>
</feature>
<feature type="transmembrane region" description="Helical" evidence="2">
    <location>
        <begin position="423"/>
        <end position="440"/>
    </location>
</feature>
<feature type="transmembrane region" description="Helical" evidence="2">
    <location>
        <begin position="164"/>
        <end position="185"/>
    </location>
</feature>
<feature type="transmembrane region" description="Helical" evidence="2">
    <location>
        <begin position="90"/>
        <end position="108"/>
    </location>
</feature>
<name>W7IHK2_9PSEU</name>
<feature type="transmembrane region" description="Helical" evidence="2">
    <location>
        <begin position="34"/>
        <end position="55"/>
    </location>
</feature>
<gene>
    <name evidence="3" type="ORF">UO65_4278</name>
</gene>
<dbReference type="AlphaFoldDB" id="W7IHK2"/>
<dbReference type="Proteomes" id="UP000019277">
    <property type="component" value="Unassembled WGS sequence"/>
</dbReference>
<comment type="caution">
    <text evidence="3">The sequence shown here is derived from an EMBL/GenBank/DDBJ whole genome shotgun (WGS) entry which is preliminary data.</text>
</comment>
<feature type="transmembrane region" description="Helical" evidence="2">
    <location>
        <begin position="452"/>
        <end position="471"/>
    </location>
</feature>
<feature type="transmembrane region" description="Helical" evidence="2">
    <location>
        <begin position="220"/>
        <end position="240"/>
    </location>
</feature>
<feature type="transmembrane region" description="Helical" evidence="2">
    <location>
        <begin position="67"/>
        <end position="84"/>
    </location>
</feature>
<evidence type="ECO:0000256" key="1">
    <source>
        <dbReference type="SAM" id="MobiDB-lite"/>
    </source>
</evidence>
<evidence type="ECO:0000313" key="3">
    <source>
        <dbReference type="EMBL" id="EWC60390.1"/>
    </source>
</evidence>
<accession>W7IHK2</accession>